<evidence type="ECO:0000313" key="1">
    <source>
        <dbReference type="EMBL" id="PCI95896.1"/>
    </source>
</evidence>
<name>A0A2A4YM55_UNCAE</name>
<dbReference type="GO" id="GO:0006261">
    <property type="term" value="P:DNA-templated DNA replication"/>
    <property type="evidence" value="ECO:0007669"/>
    <property type="project" value="TreeGrafter"/>
</dbReference>
<dbReference type="Gene3D" id="3.40.50.300">
    <property type="entry name" value="P-loop containing nucleotide triphosphate hydrolases"/>
    <property type="match status" value="1"/>
</dbReference>
<evidence type="ECO:0008006" key="3">
    <source>
        <dbReference type="Google" id="ProtNLM"/>
    </source>
</evidence>
<dbReference type="PANTHER" id="PTHR11669:SF8">
    <property type="entry name" value="DNA POLYMERASE III SUBUNIT DELTA"/>
    <property type="match status" value="1"/>
</dbReference>
<dbReference type="AlphaFoldDB" id="A0A2A4YM55"/>
<dbReference type="InterPro" id="IPR027417">
    <property type="entry name" value="P-loop_NTPase"/>
</dbReference>
<dbReference type="Pfam" id="PF13177">
    <property type="entry name" value="DNA_pol3_delta2"/>
    <property type="match status" value="1"/>
</dbReference>
<dbReference type="Proteomes" id="UP000217838">
    <property type="component" value="Unassembled WGS sequence"/>
</dbReference>
<protein>
    <recommendedName>
        <fullName evidence="3">DNA polymerase III subunit delta</fullName>
    </recommendedName>
</protein>
<organism evidence="1 2">
    <name type="scientific">Aerophobetes bacterium</name>
    <dbReference type="NCBI Taxonomy" id="2030807"/>
    <lineage>
        <taxon>Bacteria</taxon>
        <taxon>Candidatus Aerophobota</taxon>
    </lineage>
</organism>
<sequence length="329" mass="37885">MHLAKSHVEISDQSARYMDFLRRENMPHSFMFLGAPGSLKELHAMLFAKEIIKKNDNNPHVEKKLEQSQHPDLRVLEVEPKASYHSIANIKKSMDEITLNPFESKVRVVVIFDADKMLPPAANALLKTLEEPVSSTVFILLGSSESSFLQTISSRCTKILFQLFTKEQIEKQLMHEEHVSLEVARVIAKYSFGSLDAAKSLLKQTRPYPQELFVDFLKDLDLLSYNGFLTKFDLFDKALAKDTNLSNEEVFEIFLKWIRDVYCIGACQSEEYLYFDEEKKHLLRQSNMFTMSFDEIVELLLSIKGANLCNVKLKSCIEALYLKLHEKST</sequence>
<dbReference type="EMBL" id="NVUU01000006">
    <property type="protein sequence ID" value="PCI95896.1"/>
    <property type="molecule type" value="Genomic_DNA"/>
</dbReference>
<evidence type="ECO:0000313" key="2">
    <source>
        <dbReference type="Proteomes" id="UP000217838"/>
    </source>
</evidence>
<reference evidence="2" key="1">
    <citation type="submission" date="2017-08" db="EMBL/GenBank/DDBJ databases">
        <title>A dynamic microbial community with high functional redundancy inhabits the cold, oxic subseafloor aquifer.</title>
        <authorList>
            <person name="Tully B.J."/>
            <person name="Wheat C.G."/>
            <person name="Glazer B.T."/>
            <person name="Huber J.A."/>
        </authorList>
    </citation>
    <scope>NUCLEOTIDE SEQUENCE [LARGE SCALE GENOMIC DNA]</scope>
</reference>
<dbReference type="InterPro" id="IPR050238">
    <property type="entry name" value="DNA_Rep/Repair_Clamp_Loader"/>
</dbReference>
<gene>
    <name evidence="1" type="ORF">COB11_00825</name>
</gene>
<accession>A0A2A4YM55</accession>
<dbReference type="SUPFAM" id="SSF52540">
    <property type="entry name" value="P-loop containing nucleoside triphosphate hydrolases"/>
    <property type="match status" value="1"/>
</dbReference>
<comment type="caution">
    <text evidence="1">The sequence shown here is derived from an EMBL/GenBank/DDBJ whole genome shotgun (WGS) entry which is preliminary data.</text>
</comment>
<proteinExistence type="predicted"/>
<dbReference type="PANTHER" id="PTHR11669">
    <property type="entry name" value="REPLICATION FACTOR C / DNA POLYMERASE III GAMMA-TAU SUBUNIT"/>
    <property type="match status" value="1"/>
</dbReference>